<organism evidence="8 9">
    <name type="scientific">Lithospermum erythrorhizon</name>
    <name type="common">Purple gromwell</name>
    <name type="synonym">Lithospermum officinale var. erythrorhizon</name>
    <dbReference type="NCBI Taxonomy" id="34254"/>
    <lineage>
        <taxon>Eukaryota</taxon>
        <taxon>Viridiplantae</taxon>
        <taxon>Streptophyta</taxon>
        <taxon>Embryophyta</taxon>
        <taxon>Tracheophyta</taxon>
        <taxon>Spermatophyta</taxon>
        <taxon>Magnoliopsida</taxon>
        <taxon>eudicotyledons</taxon>
        <taxon>Gunneridae</taxon>
        <taxon>Pentapetalae</taxon>
        <taxon>asterids</taxon>
        <taxon>lamiids</taxon>
        <taxon>Boraginales</taxon>
        <taxon>Boraginaceae</taxon>
        <taxon>Boraginoideae</taxon>
        <taxon>Lithospermeae</taxon>
        <taxon>Lithospermum</taxon>
    </lineage>
</organism>
<keyword evidence="9" id="KW-1185">Reference proteome</keyword>
<evidence type="ECO:0000313" key="8">
    <source>
        <dbReference type="EMBL" id="GAA0141584.1"/>
    </source>
</evidence>
<evidence type="ECO:0000256" key="7">
    <source>
        <dbReference type="ARBA" id="ARBA00023284"/>
    </source>
</evidence>
<comment type="subcellular location">
    <subcellularLocation>
        <location evidence="2">Endoplasmic reticulum lumen</location>
    </subcellularLocation>
</comment>
<keyword evidence="5" id="KW-0256">Endoplasmic reticulum</keyword>
<comment type="caution">
    <text evidence="8">The sequence shown here is derived from an EMBL/GenBank/DDBJ whole genome shotgun (WGS) entry which is preliminary data.</text>
</comment>
<dbReference type="Gene3D" id="3.40.30.10">
    <property type="entry name" value="Glutaredoxin"/>
    <property type="match status" value="1"/>
</dbReference>
<reference evidence="8 9" key="1">
    <citation type="submission" date="2024-01" db="EMBL/GenBank/DDBJ databases">
        <title>The complete chloroplast genome sequence of Lithospermum erythrorhizon: insights into the phylogenetic relationship among Boraginaceae species and the maternal lineages of purple gromwells.</title>
        <authorList>
            <person name="Okada T."/>
            <person name="Watanabe K."/>
        </authorList>
    </citation>
    <scope>NUCLEOTIDE SEQUENCE [LARGE SCALE GENOMIC DNA]</scope>
</reference>
<evidence type="ECO:0000256" key="6">
    <source>
        <dbReference type="ARBA" id="ARBA00023235"/>
    </source>
</evidence>
<evidence type="ECO:0000256" key="2">
    <source>
        <dbReference type="ARBA" id="ARBA00004319"/>
    </source>
</evidence>
<dbReference type="PANTHER" id="PTHR18929:SF132">
    <property type="entry name" value="PROTEIN DISULFIDE-ISOMERASE A3"/>
    <property type="match status" value="1"/>
</dbReference>
<dbReference type="GO" id="GO:0034976">
    <property type="term" value="P:response to endoplasmic reticulum stress"/>
    <property type="evidence" value="ECO:0007669"/>
    <property type="project" value="TreeGrafter"/>
</dbReference>
<dbReference type="GO" id="GO:0006457">
    <property type="term" value="P:protein folding"/>
    <property type="evidence" value="ECO:0007669"/>
    <property type="project" value="TreeGrafter"/>
</dbReference>
<dbReference type="InterPro" id="IPR046449">
    <property type="entry name" value="DEGP_PDZ_sf"/>
</dbReference>
<evidence type="ECO:0000256" key="3">
    <source>
        <dbReference type="ARBA" id="ARBA00006347"/>
    </source>
</evidence>
<accession>A0AAV3NQD3</accession>
<dbReference type="AlphaFoldDB" id="A0AAV3NQD3"/>
<dbReference type="GO" id="GO:0005788">
    <property type="term" value="C:endoplasmic reticulum lumen"/>
    <property type="evidence" value="ECO:0007669"/>
    <property type="project" value="UniProtKB-SubCell"/>
</dbReference>
<evidence type="ECO:0000256" key="5">
    <source>
        <dbReference type="ARBA" id="ARBA00022824"/>
    </source>
</evidence>
<keyword evidence="7" id="KW-0676">Redox-active center</keyword>
<dbReference type="GO" id="GO:0003756">
    <property type="term" value="F:protein disulfide isomerase activity"/>
    <property type="evidence" value="ECO:0007669"/>
    <property type="project" value="UniProtKB-EC"/>
</dbReference>
<dbReference type="Gene3D" id="3.20.190.20">
    <property type="match status" value="1"/>
</dbReference>
<dbReference type="InterPro" id="IPR036249">
    <property type="entry name" value="Thioredoxin-like_sf"/>
</dbReference>
<evidence type="ECO:0000313" key="9">
    <source>
        <dbReference type="Proteomes" id="UP001454036"/>
    </source>
</evidence>
<dbReference type="PANTHER" id="PTHR18929">
    <property type="entry name" value="PROTEIN DISULFIDE ISOMERASE"/>
    <property type="match status" value="1"/>
</dbReference>
<protein>
    <recommendedName>
        <fullName evidence="4">protein disulfide-isomerase</fullName>
        <ecNumber evidence="4">5.3.4.1</ecNumber>
    </recommendedName>
</protein>
<gene>
    <name evidence="8" type="ORF">LIER_02700</name>
</gene>
<dbReference type="Proteomes" id="UP001454036">
    <property type="component" value="Unassembled WGS sequence"/>
</dbReference>
<comment type="catalytic activity">
    <reaction evidence="1">
        <text>Catalyzes the rearrangement of -S-S- bonds in proteins.</text>
        <dbReference type="EC" id="5.3.4.1"/>
    </reaction>
</comment>
<proteinExistence type="inferred from homology"/>
<evidence type="ECO:0000256" key="1">
    <source>
        <dbReference type="ARBA" id="ARBA00001182"/>
    </source>
</evidence>
<name>A0AAV3NQD3_LITER</name>
<evidence type="ECO:0000256" key="4">
    <source>
        <dbReference type="ARBA" id="ARBA00012723"/>
    </source>
</evidence>
<comment type="similarity">
    <text evidence="3">Belongs to the protein disulfide isomerase family.</text>
</comment>
<dbReference type="EMBL" id="BAABME010000300">
    <property type="protein sequence ID" value="GAA0141584.1"/>
    <property type="molecule type" value="Genomic_DNA"/>
</dbReference>
<dbReference type="EC" id="5.3.4.1" evidence="4"/>
<dbReference type="SUPFAM" id="SSF52833">
    <property type="entry name" value="Thioredoxin-like"/>
    <property type="match status" value="1"/>
</dbReference>
<sequence>MTFNIVSNLLRKVQLLHLMHLLRGGELFVLCLYVNLHVEVVQAFDEFFEDFQEFSVDVLEKLIEVSSAPLVTYADMGSLCQELLEPTSDASNSLKERDVIVSFDGVRIGQKFAGDIAEVGIIRSGTFMKVQVVLDPCVNLVPYHIEGDSPSYFIVAGLVFTPEPLIDSIYDTYDALKATYYDVAKQYKGKGVSFFMGDVGAGERMFEILSFVDDYKNEKLQPYWKSEPIPEVNDGLIKVVVCDNVQDIVFNSGKNVLLEFTSSRSLKRDKFGSILEEIDASF</sequence>
<keyword evidence="6" id="KW-0413">Isomerase</keyword>